<dbReference type="EMBL" id="WKKI01000037">
    <property type="protein sequence ID" value="MRX73511.1"/>
    <property type="molecule type" value="Genomic_DNA"/>
</dbReference>
<evidence type="ECO:0000313" key="6">
    <source>
        <dbReference type="EMBL" id="MRX73511.1"/>
    </source>
</evidence>
<comment type="caution">
    <text evidence="6">The sequence shown here is derived from an EMBL/GenBank/DDBJ whole genome shotgun (WGS) entry which is preliminary data.</text>
</comment>
<keyword evidence="1 5" id="KW-1003">Cell membrane</keyword>
<keyword evidence="7" id="KW-1185">Reference proteome</keyword>
<evidence type="ECO:0000256" key="2">
    <source>
        <dbReference type="ARBA" id="ARBA00022692"/>
    </source>
</evidence>
<organism evidence="6 7">
    <name type="scientific">Metabacillus lacus</name>
    <dbReference type="NCBI Taxonomy" id="1983721"/>
    <lineage>
        <taxon>Bacteria</taxon>
        <taxon>Bacillati</taxon>
        <taxon>Bacillota</taxon>
        <taxon>Bacilli</taxon>
        <taxon>Bacillales</taxon>
        <taxon>Bacillaceae</taxon>
        <taxon>Metabacillus</taxon>
    </lineage>
</organism>
<keyword evidence="3 5" id="KW-1133">Transmembrane helix</keyword>
<sequence length="118" mass="13368">MTHMHITAWVLGIIIFFVAYQMHRAGKATQLKIVHMILRMIYVLIILTGILLLTSVSSLSLEYIIKAVVGLWTVGMMEMILVRGKKNKPTRVFWIQFGVAAVLSILLGLRLPLGFQIF</sequence>
<dbReference type="GO" id="GO:0005886">
    <property type="term" value="C:plasma membrane"/>
    <property type="evidence" value="ECO:0007669"/>
    <property type="project" value="UniProtKB-SubCell"/>
</dbReference>
<feature type="transmembrane region" description="Helical" evidence="5">
    <location>
        <begin position="6"/>
        <end position="25"/>
    </location>
</feature>
<name>A0A7X2J1B7_9BACI</name>
<dbReference type="AlphaFoldDB" id="A0A7X2J1B7"/>
<keyword evidence="2 5" id="KW-0812">Transmembrane</keyword>
<dbReference type="OrthoDB" id="2365314at2"/>
<reference evidence="6 7" key="1">
    <citation type="submission" date="2019-11" db="EMBL/GenBank/DDBJ databases">
        <title>Bacillus lacus genome.</title>
        <authorList>
            <person name="Allen C.J."/>
            <person name="Newman J.D."/>
        </authorList>
    </citation>
    <scope>NUCLEOTIDE SEQUENCE [LARGE SCALE GENOMIC DNA]</scope>
    <source>
        <strain evidence="6 7">KCTC 33946</strain>
    </source>
</reference>
<dbReference type="InterPro" id="IPR010899">
    <property type="entry name" value="UPF0344"/>
</dbReference>
<dbReference type="RefSeq" id="WP_154308975.1">
    <property type="nucleotide sequence ID" value="NZ_WKKI01000037.1"/>
</dbReference>
<dbReference type="Pfam" id="PF07457">
    <property type="entry name" value="DUF1516"/>
    <property type="match status" value="1"/>
</dbReference>
<dbReference type="HAMAP" id="MF_01536">
    <property type="entry name" value="UPF0344"/>
    <property type="match status" value="1"/>
</dbReference>
<evidence type="ECO:0000256" key="1">
    <source>
        <dbReference type="ARBA" id="ARBA00022475"/>
    </source>
</evidence>
<accession>A0A7X2J1B7</accession>
<feature type="transmembrane region" description="Helical" evidence="5">
    <location>
        <begin position="93"/>
        <end position="113"/>
    </location>
</feature>
<proteinExistence type="inferred from homology"/>
<dbReference type="NCBIfam" id="NF010196">
    <property type="entry name" value="PRK13673.1-3"/>
    <property type="match status" value="1"/>
</dbReference>
<evidence type="ECO:0000256" key="4">
    <source>
        <dbReference type="ARBA" id="ARBA00023136"/>
    </source>
</evidence>
<keyword evidence="4 5" id="KW-0472">Membrane</keyword>
<dbReference type="Proteomes" id="UP000448867">
    <property type="component" value="Unassembled WGS sequence"/>
</dbReference>
<protein>
    <recommendedName>
        <fullName evidence="5">UPF0344 protein GJU40_15310</fullName>
    </recommendedName>
</protein>
<feature type="transmembrane region" description="Helical" evidence="5">
    <location>
        <begin position="63"/>
        <end position="81"/>
    </location>
</feature>
<evidence type="ECO:0000313" key="7">
    <source>
        <dbReference type="Proteomes" id="UP000448867"/>
    </source>
</evidence>
<evidence type="ECO:0000256" key="5">
    <source>
        <dbReference type="HAMAP-Rule" id="MF_01536"/>
    </source>
</evidence>
<comment type="similarity">
    <text evidence="5">Belongs to the UPF0344 family.</text>
</comment>
<evidence type="ECO:0000256" key="3">
    <source>
        <dbReference type="ARBA" id="ARBA00022989"/>
    </source>
</evidence>
<comment type="subcellular location">
    <subcellularLocation>
        <location evidence="5">Cell membrane</location>
        <topology evidence="5">Multi-pass membrane protein</topology>
    </subcellularLocation>
</comment>
<feature type="transmembrane region" description="Helical" evidence="5">
    <location>
        <begin position="37"/>
        <end position="57"/>
    </location>
</feature>
<gene>
    <name evidence="6" type="ORF">GJU40_15310</name>
</gene>